<organism evidence="2 3">
    <name type="scientific">Coccomyxa subellipsoidea</name>
    <dbReference type="NCBI Taxonomy" id="248742"/>
    <lineage>
        <taxon>Eukaryota</taxon>
        <taxon>Viridiplantae</taxon>
        <taxon>Chlorophyta</taxon>
        <taxon>core chlorophytes</taxon>
        <taxon>Trebouxiophyceae</taxon>
        <taxon>Trebouxiophyceae incertae sedis</taxon>
        <taxon>Coccomyxaceae</taxon>
        <taxon>Coccomyxa</taxon>
    </lineage>
</organism>
<comment type="subcellular location">
    <subcellularLocation>
        <location evidence="1">Cytoplasm</location>
        <location evidence="1">Cytoskeleton</location>
        <location evidence="1">Cilium axoneme</location>
    </subcellularLocation>
</comment>
<keyword evidence="3" id="KW-1185">Reference proteome</keyword>
<evidence type="ECO:0000256" key="1">
    <source>
        <dbReference type="ARBA" id="ARBA00004430"/>
    </source>
</evidence>
<accession>A0ABR2YJ98</accession>
<dbReference type="InterPro" id="IPR032675">
    <property type="entry name" value="LRR_dom_sf"/>
</dbReference>
<protein>
    <recommendedName>
        <fullName evidence="4">RNI-like protein</fullName>
    </recommendedName>
</protein>
<dbReference type="EMBL" id="JALJOT010000010">
    <property type="protein sequence ID" value="KAK9906577.1"/>
    <property type="molecule type" value="Genomic_DNA"/>
</dbReference>
<evidence type="ECO:0008006" key="4">
    <source>
        <dbReference type="Google" id="ProtNLM"/>
    </source>
</evidence>
<sequence length="239" mass="27056">MHHFFRVVLPQLAAAFEEHSIKLEIDLQKGGQLFFSEEIDDEEHNEMVDNHFKSDYWELLAPTLTSLTLEFQGSAEISQERLQPLLFLHNLQSLELTGGTGGMYIHLPAQLSLPALRRLSLYEFANIAPFHVDCRALQELHYWDYMSDHLPTGLTECSITVLDIGVPYWGAQAPSRADSFATIEGLRASLEVLDISGHGLRPLIGLPNLRLLSFEPRAPDNEVLYVEDDFEAYEDSAIM</sequence>
<evidence type="ECO:0000313" key="2">
    <source>
        <dbReference type="EMBL" id="KAK9906577.1"/>
    </source>
</evidence>
<dbReference type="Gene3D" id="3.80.10.10">
    <property type="entry name" value="Ribonuclease Inhibitor"/>
    <property type="match status" value="1"/>
</dbReference>
<comment type="caution">
    <text evidence="2">The sequence shown here is derived from an EMBL/GenBank/DDBJ whole genome shotgun (WGS) entry which is preliminary data.</text>
</comment>
<dbReference type="Proteomes" id="UP001491310">
    <property type="component" value="Unassembled WGS sequence"/>
</dbReference>
<reference evidence="2 3" key="1">
    <citation type="journal article" date="2024" name="Nat. Commun.">
        <title>Phylogenomics reveals the evolutionary origins of lichenization in chlorophyte algae.</title>
        <authorList>
            <person name="Puginier C."/>
            <person name="Libourel C."/>
            <person name="Otte J."/>
            <person name="Skaloud P."/>
            <person name="Haon M."/>
            <person name="Grisel S."/>
            <person name="Petersen M."/>
            <person name="Berrin J.G."/>
            <person name="Delaux P.M."/>
            <person name="Dal Grande F."/>
            <person name="Keller J."/>
        </authorList>
    </citation>
    <scope>NUCLEOTIDE SEQUENCE [LARGE SCALE GENOMIC DNA]</scope>
    <source>
        <strain evidence="2 3">SAG 216-7</strain>
    </source>
</reference>
<dbReference type="SUPFAM" id="SSF52047">
    <property type="entry name" value="RNI-like"/>
    <property type="match status" value="1"/>
</dbReference>
<evidence type="ECO:0000313" key="3">
    <source>
        <dbReference type="Proteomes" id="UP001491310"/>
    </source>
</evidence>
<gene>
    <name evidence="2" type="ORF">WJX75_004468</name>
</gene>
<name>A0ABR2YJ98_9CHLO</name>
<proteinExistence type="predicted"/>